<feature type="compositionally biased region" description="Polar residues" evidence="1">
    <location>
        <begin position="317"/>
        <end position="360"/>
    </location>
</feature>
<sequence length="401" mass="45040">MEIEFFVEHWITTVDEDDLDDDGVENIGFDVNVKDTHGQSSSKNVEAENVDAENDKEVNMEDIVDEEHIIDELEVNMDDFRYNGDKETYVDPSGRPHFEVTDEALEDKSVCPWKVYISPGRNGKWVVKTLNNEHKCLKSREIKACTSTFLAKHVVNLISHNPEIPTVAIQEQMQSKFQEGHIVIYRSTIYVRHAVACIFNMADNGMQVPIPEDWVHDSYRLETWRKVYSHKVNPVPGPHFWGKSPFNQTKLIPPYIPPQIGRPEKKIKKSVGEVNEMVKGGKLTRKGGTVTCDNYGVQGHKKRSCKVPNPWKDPSYNAPQSSVTTEKAPSGHQTASASKAQRQPSKTPMKTTITGKQASASKAPRRSPRKKSASQSKTTASQSKSTAVPKKGKKTASRNIN</sequence>
<dbReference type="OrthoDB" id="913875at2759"/>
<feature type="compositionally biased region" description="Low complexity" evidence="1">
    <location>
        <begin position="373"/>
        <end position="387"/>
    </location>
</feature>
<feature type="region of interest" description="Disordered" evidence="1">
    <location>
        <begin position="284"/>
        <end position="401"/>
    </location>
</feature>
<evidence type="ECO:0000256" key="1">
    <source>
        <dbReference type="SAM" id="MobiDB-lite"/>
    </source>
</evidence>
<accession>A0A2U1NNE4</accession>
<dbReference type="EMBL" id="PKPP01002470">
    <property type="protein sequence ID" value="PWA75037.1"/>
    <property type="molecule type" value="Genomic_DNA"/>
</dbReference>
<organism evidence="2 3">
    <name type="scientific">Artemisia annua</name>
    <name type="common">Sweet wormwood</name>
    <dbReference type="NCBI Taxonomy" id="35608"/>
    <lineage>
        <taxon>Eukaryota</taxon>
        <taxon>Viridiplantae</taxon>
        <taxon>Streptophyta</taxon>
        <taxon>Embryophyta</taxon>
        <taxon>Tracheophyta</taxon>
        <taxon>Spermatophyta</taxon>
        <taxon>Magnoliopsida</taxon>
        <taxon>eudicotyledons</taxon>
        <taxon>Gunneridae</taxon>
        <taxon>Pentapetalae</taxon>
        <taxon>asterids</taxon>
        <taxon>campanulids</taxon>
        <taxon>Asterales</taxon>
        <taxon>Asteraceae</taxon>
        <taxon>Asteroideae</taxon>
        <taxon>Anthemideae</taxon>
        <taxon>Artemisiinae</taxon>
        <taxon>Artemisia</taxon>
    </lineage>
</organism>
<reference evidence="2 3" key="1">
    <citation type="journal article" date="2018" name="Mol. Plant">
        <title>The genome of Artemisia annua provides insight into the evolution of Asteraceae family and artemisinin biosynthesis.</title>
        <authorList>
            <person name="Shen Q."/>
            <person name="Zhang L."/>
            <person name="Liao Z."/>
            <person name="Wang S."/>
            <person name="Yan T."/>
            <person name="Shi P."/>
            <person name="Liu M."/>
            <person name="Fu X."/>
            <person name="Pan Q."/>
            <person name="Wang Y."/>
            <person name="Lv Z."/>
            <person name="Lu X."/>
            <person name="Zhang F."/>
            <person name="Jiang W."/>
            <person name="Ma Y."/>
            <person name="Chen M."/>
            <person name="Hao X."/>
            <person name="Li L."/>
            <person name="Tang Y."/>
            <person name="Lv G."/>
            <person name="Zhou Y."/>
            <person name="Sun X."/>
            <person name="Brodelius P.E."/>
            <person name="Rose J.K.C."/>
            <person name="Tang K."/>
        </authorList>
    </citation>
    <scope>NUCLEOTIDE SEQUENCE [LARGE SCALE GENOMIC DNA]</scope>
    <source>
        <strain evidence="3">cv. Huhao1</strain>
        <tissue evidence="2">Leaf</tissue>
    </source>
</reference>
<comment type="caution">
    <text evidence="2">The sequence shown here is derived from an EMBL/GenBank/DDBJ whole genome shotgun (WGS) entry which is preliminary data.</text>
</comment>
<dbReference type="Proteomes" id="UP000245207">
    <property type="component" value="Unassembled WGS sequence"/>
</dbReference>
<name>A0A2U1NNE4_ARTAN</name>
<gene>
    <name evidence="2" type="ORF">CTI12_AA245110</name>
</gene>
<evidence type="ECO:0000313" key="3">
    <source>
        <dbReference type="Proteomes" id="UP000245207"/>
    </source>
</evidence>
<evidence type="ECO:0000313" key="2">
    <source>
        <dbReference type="EMBL" id="PWA75037.1"/>
    </source>
</evidence>
<feature type="compositionally biased region" description="Basic residues" evidence="1">
    <location>
        <begin position="363"/>
        <end position="372"/>
    </location>
</feature>
<dbReference type="AlphaFoldDB" id="A0A2U1NNE4"/>
<proteinExistence type="predicted"/>
<feature type="compositionally biased region" description="Basic residues" evidence="1">
    <location>
        <begin position="390"/>
        <end position="401"/>
    </location>
</feature>
<keyword evidence="3" id="KW-1185">Reference proteome</keyword>
<dbReference type="PANTHER" id="PTHR31973:SF190">
    <property type="entry name" value="MULE TRANSPOSASE DOMAIN-CONTAINING PROTEIN"/>
    <property type="match status" value="1"/>
</dbReference>
<dbReference type="PANTHER" id="PTHR31973">
    <property type="entry name" value="POLYPROTEIN, PUTATIVE-RELATED"/>
    <property type="match status" value="1"/>
</dbReference>
<protein>
    <submittedName>
        <fullName evidence="2">Transposase, mutator type</fullName>
    </submittedName>
</protein>